<protein>
    <submittedName>
        <fullName evidence="1">Uncharacterized protein</fullName>
    </submittedName>
</protein>
<dbReference type="Proteomes" id="UP000193920">
    <property type="component" value="Unassembled WGS sequence"/>
</dbReference>
<sequence>MKFIYKFVILSTTFKLIITKNLDKNFVYSNNEECYKAVYSECSIPINFEPNEIKSICDRYDSDKCKKRIADGISILPDCMDKEESYLTYLYQDFKQRYTHMELICAKDVEGKFCPYTDYYIENGNNNENKKMNETKFWNYINESCKSKTCTDVINKVLMNPKASIFNSKNINKEFIDDKEIKLFHKAIKYMKTIECTSQLKKIPTNSTINNQNDISILDYSPHLLLTLGLLLYTLI</sequence>
<dbReference type="OrthoDB" id="10648824at2759"/>
<dbReference type="EMBL" id="MCOG01000200">
    <property type="protein sequence ID" value="ORY26643.1"/>
    <property type="molecule type" value="Genomic_DNA"/>
</dbReference>
<keyword evidence="2" id="KW-1185">Reference proteome</keyword>
<reference evidence="1 2" key="1">
    <citation type="submission" date="2016-08" db="EMBL/GenBank/DDBJ databases">
        <title>A Parts List for Fungal Cellulosomes Revealed by Comparative Genomics.</title>
        <authorList>
            <consortium name="DOE Joint Genome Institute"/>
            <person name="Haitjema C.H."/>
            <person name="Gilmore S.P."/>
            <person name="Henske J.K."/>
            <person name="Solomon K.V."/>
            <person name="De Groot R."/>
            <person name="Kuo A."/>
            <person name="Mondo S.J."/>
            <person name="Salamov A.A."/>
            <person name="Labutti K."/>
            <person name="Zhao Z."/>
            <person name="Chiniquy J."/>
            <person name="Barry K."/>
            <person name="Brewer H.M."/>
            <person name="Purvine S.O."/>
            <person name="Wright A.T."/>
            <person name="Boxma B."/>
            <person name="Van Alen T."/>
            <person name="Hackstein J.H."/>
            <person name="Baker S.E."/>
            <person name="Grigoriev I.V."/>
            <person name="O'Malley M.A."/>
        </authorList>
    </citation>
    <scope>NUCLEOTIDE SEQUENCE [LARGE SCALE GENOMIC DNA]</scope>
    <source>
        <strain evidence="1 2">G1</strain>
    </source>
</reference>
<gene>
    <name evidence="1" type="ORF">LY90DRAFT_674523</name>
</gene>
<dbReference type="AlphaFoldDB" id="A0A1Y2AVM7"/>
<evidence type="ECO:0000313" key="1">
    <source>
        <dbReference type="EMBL" id="ORY26643.1"/>
    </source>
</evidence>
<organism evidence="1 2">
    <name type="scientific">Neocallimastix californiae</name>
    <dbReference type="NCBI Taxonomy" id="1754190"/>
    <lineage>
        <taxon>Eukaryota</taxon>
        <taxon>Fungi</taxon>
        <taxon>Fungi incertae sedis</taxon>
        <taxon>Chytridiomycota</taxon>
        <taxon>Chytridiomycota incertae sedis</taxon>
        <taxon>Neocallimastigomycetes</taxon>
        <taxon>Neocallimastigales</taxon>
        <taxon>Neocallimastigaceae</taxon>
        <taxon>Neocallimastix</taxon>
    </lineage>
</organism>
<accession>A0A1Y2AVM7</accession>
<name>A0A1Y2AVM7_9FUNG</name>
<proteinExistence type="predicted"/>
<evidence type="ECO:0000313" key="2">
    <source>
        <dbReference type="Proteomes" id="UP000193920"/>
    </source>
</evidence>
<comment type="caution">
    <text evidence="1">The sequence shown here is derived from an EMBL/GenBank/DDBJ whole genome shotgun (WGS) entry which is preliminary data.</text>
</comment>